<dbReference type="InterPro" id="IPR033985">
    <property type="entry name" value="SusD-like_N"/>
</dbReference>
<protein>
    <submittedName>
        <fullName evidence="8">RagB/SusD family nutrient uptake outer membrane protein</fullName>
    </submittedName>
</protein>
<name>A0A2W5GTV9_9SPHI</name>
<dbReference type="CDD" id="cd08977">
    <property type="entry name" value="SusD"/>
    <property type="match status" value="1"/>
</dbReference>
<evidence type="ECO:0000256" key="5">
    <source>
        <dbReference type="ARBA" id="ARBA00023237"/>
    </source>
</evidence>
<dbReference type="InterPro" id="IPR012944">
    <property type="entry name" value="SusD_RagB_dom"/>
</dbReference>
<dbReference type="Pfam" id="PF07980">
    <property type="entry name" value="SusD_RagB"/>
    <property type="match status" value="1"/>
</dbReference>
<comment type="caution">
    <text evidence="8">The sequence shown here is derived from an EMBL/GenBank/DDBJ whole genome shotgun (WGS) entry which is preliminary data.</text>
</comment>
<accession>A0A2W5GTV9</accession>
<dbReference type="EMBL" id="QFOI01000265">
    <property type="protein sequence ID" value="PZP45379.1"/>
    <property type="molecule type" value="Genomic_DNA"/>
</dbReference>
<sequence>MLLVFAVTSCQKTFLDATSEATISDANAIVDSSSAYNALTGVYDGLQNSDYYGGDGFAAAAFLSGGDGLWVGTLNYYNNFTQHTYSADNTLLYRIWSAIYSVVNRANNVITKVPELSTQQLSTTSKNTYVGEAYVIRALAFFDLARLWGNVPLVEIPVSDVSDVTGIKQSTRSQVFTKVVADLENAATLLPTGINRNRITQNTAYAFLARVYLYQENWEKAEEYASKIINNNNYSLVSWSTILSGTKTNESIFELVFSSSDQSAHYSTWSSVNYRNQLCPNKGLYTLLHTDSIGGLRSALVTDNSSSAVSNYYVQNLYWRTDGSNPTYVFRLAEQYLIRAEARARKSSPDISGAYADLNAVRTRAGISARNLSSTNFLLNDILQERRVEFALEPQRWFDLIRFGKTADVSVSDANKLIYPIPYNDLQADGDLVQNPGY</sequence>
<comment type="subcellular location">
    <subcellularLocation>
        <location evidence="1">Cell outer membrane</location>
    </subcellularLocation>
</comment>
<dbReference type="Pfam" id="PF14322">
    <property type="entry name" value="SusD-like_3"/>
    <property type="match status" value="1"/>
</dbReference>
<evidence type="ECO:0000256" key="1">
    <source>
        <dbReference type="ARBA" id="ARBA00004442"/>
    </source>
</evidence>
<dbReference type="Gene3D" id="1.25.40.390">
    <property type="match status" value="2"/>
</dbReference>
<dbReference type="GO" id="GO:0009279">
    <property type="term" value="C:cell outer membrane"/>
    <property type="evidence" value="ECO:0007669"/>
    <property type="project" value="UniProtKB-SubCell"/>
</dbReference>
<evidence type="ECO:0000259" key="7">
    <source>
        <dbReference type="Pfam" id="PF14322"/>
    </source>
</evidence>
<evidence type="ECO:0000313" key="9">
    <source>
        <dbReference type="Proteomes" id="UP000249645"/>
    </source>
</evidence>
<feature type="domain" description="SusD-like N-terminal" evidence="7">
    <location>
        <begin position="76"/>
        <end position="213"/>
    </location>
</feature>
<keyword evidence="5" id="KW-0998">Cell outer membrane</keyword>
<keyword evidence="4" id="KW-0472">Membrane</keyword>
<evidence type="ECO:0000256" key="3">
    <source>
        <dbReference type="ARBA" id="ARBA00022729"/>
    </source>
</evidence>
<comment type="similarity">
    <text evidence="2">Belongs to the SusD family.</text>
</comment>
<feature type="domain" description="RagB/SusD" evidence="6">
    <location>
        <begin position="316"/>
        <end position="406"/>
    </location>
</feature>
<dbReference type="InterPro" id="IPR011990">
    <property type="entry name" value="TPR-like_helical_dom_sf"/>
</dbReference>
<organism evidence="8 9">
    <name type="scientific">Pseudopedobacter saltans</name>
    <dbReference type="NCBI Taxonomy" id="151895"/>
    <lineage>
        <taxon>Bacteria</taxon>
        <taxon>Pseudomonadati</taxon>
        <taxon>Bacteroidota</taxon>
        <taxon>Sphingobacteriia</taxon>
        <taxon>Sphingobacteriales</taxon>
        <taxon>Sphingobacteriaceae</taxon>
        <taxon>Pseudopedobacter</taxon>
    </lineage>
</organism>
<dbReference type="AlphaFoldDB" id="A0A2W5GTV9"/>
<evidence type="ECO:0000256" key="4">
    <source>
        <dbReference type="ARBA" id="ARBA00023136"/>
    </source>
</evidence>
<keyword evidence="3" id="KW-0732">Signal</keyword>
<dbReference type="Proteomes" id="UP000249645">
    <property type="component" value="Unassembled WGS sequence"/>
</dbReference>
<evidence type="ECO:0000256" key="2">
    <source>
        <dbReference type="ARBA" id="ARBA00006275"/>
    </source>
</evidence>
<gene>
    <name evidence="8" type="ORF">DI598_13280</name>
</gene>
<dbReference type="SUPFAM" id="SSF48452">
    <property type="entry name" value="TPR-like"/>
    <property type="match status" value="1"/>
</dbReference>
<proteinExistence type="inferred from homology"/>
<evidence type="ECO:0000313" key="8">
    <source>
        <dbReference type="EMBL" id="PZP45379.1"/>
    </source>
</evidence>
<reference evidence="8 9" key="1">
    <citation type="submission" date="2017-11" db="EMBL/GenBank/DDBJ databases">
        <title>Infants hospitalized years apart are colonized by the same room-sourced microbial strains.</title>
        <authorList>
            <person name="Brooks B."/>
            <person name="Olm M.R."/>
            <person name="Firek B.A."/>
            <person name="Baker R."/>
            <person name="Thomas B.C."/>
            <person name="Morowitz M.J."/>
            <person name="Banfield J.F."/>
        </authorList>
    </citation>
    <scope>NUCLEOTIDE SEQUENCE [LARGE SCALE GENOMIC DNA]</scope>
    <source>
        <strain evidence="8">S2_009_000_R2_76</strain>
    </source>
</reference>
<evidence type="ECO:0000259" key="6">
    <source>
        <dbReference type="Pfam" id="PF07980"/>
    </source>
</evidence>